<dbReference type="EMBL" id="KB467854">
    <property type="protein sequence ID" value="PCH35500.1"/>
    <property type="molecule type" value="Genomic_DNA"/>
</dbReference>
<sequence length="87" mass="9257">MRVLATACPISDAQARGILRPTSGLTRDGFTPTSRSYVGMPVTGFVRFRVPHLAAPAHRCLGVQAPGVMVVGTDGKRVSCCFLLSRL</sequence>
<evidence type="ECO:0000313" key="2">
    <source>
        <dbReference type="Proteomes" id="UP000218811"/>
    </source>
</evidence>
<keyword evidence="2" id="KW-1185">Reference proteome</keyword>
<accession>A0A2H3IZU6</accession>
<gene>
    <name evidence="1" type="ORF">WOLCODRAFT_27938</name>
</gene>
<dbReference type="AlphaFoldDB" id="A0A2H3IZU6"/>
<evidence type="ECO:0000313" key="1">
    <source>
        <dbReference type="EMBL" id="PCH35500.1"/>
    </source>
</evidence>
<proteinExistence type="predicted"/>
<reference evidence="1 2" key="1">
    <citation type="journal article" date="2012" name="Science">
        <title>The Paleozoic origin of enzymatic lignin decomposition reconstructed from 31 fungal genomes.</title>
        <authorList>
            <person name="Floudas D."/>
            <person name="Binder M."/>
            <person name="Riley R."/>
            <person name="Barry K."/>
            <person name="Blanchette R.A."/>
            <person name="Henrissat B."/>
            <person name="Martinez A.T."/>
            <person name="Otillar R."/>
            <person name="Spatafora J.W."/>
            <person name="Yadav J.S."/>
            <person name="Aerts A."/>
            <person name="Benoit I."/>
            <person name="Boyd A."/>
            <person name="Carlson A."/>
            <person name="Copeland A."/>
            <person name="Coutinho P.M."/>
            <person name="de Vries R.P."/>
            <person name="Ferreira P."/>
            <person name="Findley K."/>
            <person name="Foster B."/>
            <person name="Gaskell J."/>
            <person name="Glotzer D."/>
            <person name="Gorecki P."/>
            <person name="Heitman J."/>
            <person name="Hesse C."/>
            <person name="Hori C."/>
            <person name="Igarashi K."/>
            <person name="Jurgens J.A."/>
            <person name="Kallen N."/>
            <person name="Kersten P."/>
            <person name="Kohler A."/>
            <person name="Kuees U."/>
            <person name="Kumar T.K.A."/>
            <person name="Kuo A."/>
            <person name="LaButti K."/>
            <person name="Larrondo L.F."/>
            <person name="Lindquist E."/>
            <person name="Ling A."/>
            <person name="Lombard V."/>
            <person name="Lucas S."/>
            <person name="Lundell T."/>
            <person name="Martin R."/>
            <person name="McLaughlin D.J."/>
            <person name="Morgenstern I."/>
            <person name="Morin E."/>
            <person name="Murat C."/>
            <person name="Nagy L.G."/>
            <person name="Nolan M."/>
            <person name="Ohm R.A."/>
            <person name="Patyshakuliyeva A."/>
            <person name="Rokas A."/>
            <person name="Ruiz-Duenas F.J."/>
            <person name="Sabat G."/>
            <person name="Salamov A."/>
            <person name="Samejima M."/>
            <person name="Schmutz J."/>
            <person name="Slot J.C."/>
            <person name="St John F."/>
            <person name="Stenlid J."/>
            <person name="Sun H."/>
            <person name="Sun S."/>
            <person name="Syed K."/>
            <person name="Tsang A."/>
            <person name="Wiebenga A."/>
            <person name="Young D."/>
            <person name="Pisabarro A."/>
            <person name="Eastwood D.C."/>
            <person name="Martin F."/>
            <person name="Cullen D."/>
            <person name="Grigoriev I.V."/>
            <person name="Hibbett D.S."/>
        </authorList>
    </citation>
    <scope>NUCLEOTIDE SEQUENCE [LARGE SCALE GENOMIC DNA]</scope>
    <source>
        <strain evidence="1 2">MD-104</strain>
    </source>
</reference>
<protein>
    <submittedName>
        <fullName evidence="1">Uncharacterized protein</fullName>
    </submittedName>
</protein>
<name>A0A2H3IZU6_WOLCO</name>
<organism evidence="1 2">
    <name type="scientific">Wolfiporia cocos (strain MD-104)</name>
    <name type="common">Brown rot fungus</name>
    <dbReference type="NCBI Taxonomy" id="742152"/>
    <lineage>
        <taxon>Eukaryota</taxon>
        <taxon>Fungi</taxon>
        <taxon>Dikarya</taxon>
        <taxon>Basidiomycota</taxon>
        <taxon>Agaricomycotina</taxon>
        <taxon>Agaricomycetes</taxon>
        <taxon>Polyporales</taxon>
        <taxon>Phaeolaceae</taxon>
        <taxon>Wolfiporia</taxon>
    </lineage>
</organism>
<dbReference type="Proteomes" id="UP000218811">
    <property type="component" value="Unassembled WGS sequence"/>
</dbReference>